<proteinExistence type="predicted"/>
<gene>
    <name evidence="1" type="ORF">GCM10022423_29240</name>
</gene>
<organism evidence="1 2">
    <name type="scientific">Flavobacterium ginsengiterrae</name>
    <dbReference type="NCBI Taxonomy" id="871695"/>
    <lineage>
        <taxon>Bacteria</taxon>
        <taxon>Pseudomonadati</taxon>
        <taxon>Bacteroidota</taxon>
        <taxon>Flavobacteriia</taxon>
        <taxon>Flavobacteriales</taxon>
        <taxon>Flavobacteriaceae</taxon>
        <taxon>Flavobacterium</taxon>
    </lineage>
</organism>
<reference evidence="2" key="1">
    <citation type="journal article" date="2019" name="Int. J. Syst. Evol. Microbiol.">
        <title>The Global Catalogue of Microorganisms (GCM) 10K type strain sequencing project: providing services to taxonomists for standard genome sequencing and annotation.</title>
        <authorList>
            <consortium name="The Broad Institute Genomics Platform"/>
            <consortium name="The Broad Institute Genome Sequencing Center for Infectious Disease"/>
            <person name="Wu L."/>
            <person name="Ma J."/>
        </authorList>
    </citation>
    <scope>NUCLEOTIDE SEQUENCE [LARGE SCALE GENOMIC DNA]</scope>
    <source>
        <strain evidence="2">JCM 17337</strain>
    </source>
</reference>
<protein>
    <recommendedName>
        <fullName evidence="3">Fasciclin domain-containing protein</fullName>
    </recommendedName>
</protein>
<accession>A0ABP7GR14</accession>
<name>A0ABP7GR14_9FLAO</name>
<keyword evidence="2" id="KW-1185">Reference proteome</keyword>
<dbReference type="Proteomes" id="UP001500748">
    <property type="component" value="Unassembled WGS sequence"/>
</dbReference>
<sequence length="223" mass="25182">MSMTAFLVFSCSADQDYNSEIVNTVVPNANEKGINAFNKFNPFEQTGINFYNDIDFYVSKYGYPSSNEHLIDQVFFLLAKRGDSKMTGKSVITITPELISLILSDPEGKLVEIINESDLSIAVKSNLNEFVADLISRAQDDYDEVYEHIVSYEAAVVVDSILEEDEKDTILKVSSISRYSLYAEARQRDPDWKTSVTNRPSVPFLKENQMTYINLAVLLNAIK</sequence>
<evidence type="ECO:0000313" key="1">
    <source>
        <dbReference type="EMBL" id="GAA3772985.1"/>
    </source>
</evidence>
<evidence type="ECO:0000313" key="2">
    <source>
        <dbReference type="Proteomes" id="UP001500748"/>
    </source>
</evidence>
<evidence type="ECO:0008006" key="3">
    <source>
        <dbReference type="Google" id="ProtNLM"/>
    </source>
</evidence>
<comment type="caution">
    <text evidence="1">The sequence shown here is derived from an EMBL/GenBank/DDBJ whole genome shotgun (WGS) entry which is preliminary data.</text>
</comment>
<dbReference type="EMBL" id="BAABDU010000004">
    <property type="protein sequence ID" value="GAA3772985.1"/>
    <property type="molecule type" value="Genomic_DNA"/>
</dbReference>